<evidence type="ECO:0000313" key="2">
    <source>
        <dbReference type="Proteomes" id="UP000828048"/>
    </source>
</evidence>
<comment type="caution">
    <text evidence="1">The sequence shown here is derived from an EMBL/GenBank/DDBJ whole genome shotgun (WGS) entry which is preliminary data.</text>
</comment>
<evidence type="ECO:0000313" key="1">
    <source>
        <dbReference type="EMBL" id="KAH7864023.1"/>
    </source>
</evidence>
<dbReference type="Proteomes" id="UP000828048">
    <property type="component" value="Chromosome 12"/>
</dbReference>
<sequence length="101" mass="11547">MYPDWDMILSLHPAVETHALARAIRNGPVYVSKDASGKHKWVNLQDFLRSWPTKDCNYADLAWDDIRSVMGIDAEKIWYRDQKTCGACVPEDYVTVVGTTE</sequence>
<protein>
    <submittedName>
        <fullName evidence="1">Uncharacterized protein</fullName>
    </submittedName>
</protein>
<gene>
    <name evidence="1" type="ORF">Vadar_024734</name>
</gene>
<organism evidence="1 2">
    <name type="scientific">Vaccinium darrowii</name>
    <dbReference type="NCBI Taxonomy" id="229202"/>
    <lineage>
        <taxon>Eukaryota</taxon>
        <taxon>Viridiplantae</taxon>
        <taxon>Streptophyta</taxon>
        <taxon>Embryophyta</taxon>
        <taxon>Tracheophyta</taxon>
        <taxon>Spermatophyta</taxon>
        <taxon>Magnoliopsida</taxon>
        <taxon>eudicotyledons</taxon>
        <taxon>Gunneridae</taxon>
        <taxon>Pentapetalae</taxon>
        <taxon>asterids</taxon>
        <taxon>Ericales</taxon>
        <taxon>Ericaceae</taxon>
        <taxon>Vaccinioideae</taxon>
        <taxon>Vaccinieae</taxon>
        <taxon>Vaccinium</taxon>
    </lineage>
</organism>
<dbReference type="EMBL" id="CM037162">
    <property type="protein sequence ID" value="KAH7864023.1"/>
    <property type="molecule type" value="Genomic_DNA"/>
</dbReference>
<name>A0ACB7ZDP4_9ERIC</name>
<proteinExistence type="predicted"/>
<reference evidence="1 2" key="1">
    <citation type="journal article" date="2021" name="Hortic Res">
        <title>High-quality reference genome and annotation aids understanding of berry development for evergreen blueberry (Vaccinium darrowii).</title>
        <authorList>
            <person name="Yu J."/>
            <person name="Hulse-Kemp A.M."/>
            <person name="Babiker E."/>
            <person name="Staton M."/>
        </authorList>
    </citation>
    <scope>NUCLEOTIDE SEQUENCE [LARGE SCALE GENOMIC DNA]</scope>
    <source>
        <strain evidence="2">cv. NJ 8807/NJ 8810</strain>
        <tissue evidence="1">Young leaf</tissue>
    </source>
</reference>
<keyword evidence="2" id="KW-1185">Reference proteome</keyword>
<accession>A0ACB7ZDP4</accession>